<name>A0ABU7QA60_9ACTN</name>
<keyword evidence="2" id="KW-1185">Reference proteome</keyword>
<protein>
    <submittedName>
        <fullName evidence="1">Uncharacterized protein</fullName>
    </submittedName>
</protein>
<evidence type="ECO:0000313" key="1">
    <source>
        <dbReference type="EMBL" id="MEE4598258.1"/>
    </source>
</evidence>
<sequence>MTTRRGPGPGQLALDIEVQPRPRRPRRTPTRWPRRYRGRRIHDLPDIATYQETH</sequence>
<organism evidence="1 2">
    <name type="scientific">Streptomyces asiaticus subsp. ignotus</name>
    <dbReference type="NCBI Taxonomy" id="3098222"/>
    <lineage>
        <taxon>Bacteria</taxon>
        <taxon>Bacillati</taxon>
        <taxon>Actinomycetota</taxon>
        <taxon>Actinomycetes</taxon>
        <taxon>Kitasatosporales</taxon>
        <taxon>Streptomycetaceae</taxon>
        <taxon>Streptomyces</taxon>
        <taxon>Streptomyces violaceusniger group</taxon>
    </lineage>
</organism>
<dbReference type="EMBL" id="JAZBJO010000045">
    <property type="protein sequence ID" value="MEE4598258.1"/>
    <property type="molecule type" value="Genomic_DNA"/>
</dbReference>
<dbReference type="Proteomes" id="UP001354709">
    <property type="component" value="Unassembled WGS sequence"/>
</dbReference>
<evidence type="ECO:0000313" key="2">
    <source>
        <dbReference type="Proteomes" id="UP001354709"/>
    </source>
</evidence>
<gene>
    <name evidence="1" type="ORF">V2J94_41555</name>
</gene>
<proteinExistence type="predicted"/>
<dbReference type="RefSeq" id="WP_330815492.1">
    <property type="nucleotide sequence ID" value="NZ_JAZBJO010000045.1"/>
</dbReference>
<comment type="caution">
    <text evidence="1">The sequence shown here is derived from an EMBL/GenBank/DDBJ whole genome shotgun (WGS) entry which is preliminary data.</text>
</comment>
<reference evidence="1 2" key="1">
    <citation type="submission" date="2023-11" db="EMBL/GenBank/DDBJ databases">
        <title>30 novel species of actinomycetes from the DSMZ collection.</title>
        <authorList>
            <person name="Nouioui I."/>
        </authorList>
    </citation>
    <scope>NUCLEOTIDE SEQUENCE [LARGE SCALE GENOMIC DNA]</scope>
    <source>
        <strain evidence="1 2">DSM 41524</strain>
    </source>
</reference>
<accession>A0ABU7QA60</accession>